<dbReference type="Proteomes" id="UP000473885">
    <property type="component" value="Unassembled WGS sequence"/>
</dbReference>
<name>A0A6M0RCL4_9CLOT</name>
<feature type="coiled-coil region" evidence="1">
    <location>
        <begin position="4"/>
        <end position="31"/>
    </location>
</feature>
<evidence type="ECO:0000256" key="1">
    <source>
        <dbReference type="SAM" id="Coils"/>
    </source>
</evidence>
<evidence type="ECO:0000313" key="2">
    <source>
        <dbReference type="EMBL" id="NEZ47964.1"/>
    </source>
</evidence>
<keyword evidence="1" id="KW-0175">Coiled coil</keyword>
<dbReference type="InterPro" id="IPR010064">
    <property type="entry name" value="HK97-gp10_tail"/>
</dbReference>
<accession>A0A6M0RCL4</accession>
<dbReference type="Pfam" id="PF04883">
    <property type="entry name" value="HK97-gp10_like"/>
    <property type="match status" value="1"/>
</dbReference>
<comment type="caution">
    <text evidence="2">The sequence shown here is derived from an EMBL/GenBank/DDBJ whole genome shotgun (WGS) entry which is preliminary data.</text>
</comment>
<reference evidence="2 3" key="1">
    <citation type="submission" date="2019-04" db="EMBL/GenBank/DDBJ databases">
        <title>Genome sequencing of Clostridium botulinum Groups I-IV and Clostridium butyricum.</title>
        <authorList>
            <person name="Brunt J."/>
            <person name="Van Vliet A.H.M."/>
            <person name="Stringer S.C."/>
            <person name="Carter A.T."/>
            <person name="Peck M.W."/>
        </authorList>
    </citation>
    <scope>NUCLEOTIDE SEQUENCE [LARGE SCALE GENOMIC DNA]</scope>
    <source>
        <strain evidence="2 3">IFR 18/094</strain>
    </source>
</reference>
<dbReference type="EMBL" id="SXDP01000017">
    <property type="protein sequence ID" value="NEZ47964.1"/>
    <property type="molecule type" value="Genomic_DNA"/>
</dbReference>
<dbReference type="AlphaFoldDB" id="A0A6M0RCL4"/>
<sequence>MSDVEFQFNGLDELMEEIKEAERKVPDISEKVLKKGMNKVRKLSKEKHINGKKGKKHINSSYKILPVEYESGGLNVKMTNTCPHFHLVERGHRLVTKSGKEIGFVQGKHMVERSMEEMGEEFPKMLEKEIKKILK</sequence>
<protein>
    <submittedName>
        <fullName evidence="2">HK97 gp10 family phage protein</fullName>
    </submittedName>
</protein>
<dbReference type="RefSeq" id="WP_163249930.1">
    <property type="nucleotide sequence ID" value="NZ_SXDP01000017.1"/>
</dbReference>
<proteinExistence type="predicted"/>
<gene>
    <name evidence="2" type="ORF">FDF74_12305</name>
</gene>
<evidence type="ECO:0000313" key="3">
    <source>
        <dbReference type="Proteomes" id="UP000473885"/>
    </source>
</evidence>
<keyword evidence="3" id="KW-1185">Reference proteome</keyword>
<organism evidence="2 3">
    <name type="scientific">Clostridium niameyense</name>
    <dbReference type="NCBI Taxonomy" id="1622073"/>
    <lineage>
        <taxon>Bacteria</taxon>
        <taxon>Bacillati</taxon>
        <taxon>Bacillota</taxon>
        <taxon>Clostridia</taxon>
        <taxon>Eubacteriales</taxon>
        <taxon>Clostridiaceae</taxon>
        <taxon>Clostridium</taxon>
    </lineage>
</organism>